<dbReference type="STRING" id="357809.Cphy_0597"/>
<keyword evidence="1" id="KW-0812">Transmembrane</keyword>
<feature type="transmembrane region" description="Helical" evidence="1">
    <location>
        <begin position="110"/>
        <end position="128"/>
    </location>
</feature>
<proteinExistence type="predicted"/>
<dbReference type="OrthoDB" id="2087144at2"/>
<dbReference type="InterPro" id="IPR009936">
    <property type="entry name" value="DUF1468"/>
</dbReference>
<dbReference type="HOGENOM" id="CLU_137399_0_0_9"/>
<protein>
    <recommendedName>
        <fullName evidence="2">DUF1468 domain-containing protein</fullName>
    </recommendedName>
</protein>
<feature type="transmembrane region" description="Helical" evidence="1">
    <location>
        <begin position="84"/>
        <end position="104"/>
    </location>
</feature>
<reference evidence="4" key="1">
    <citation type="submission" date="2007-11" db="EMBL/GenBank/DDBJ databases">
        <title>Complete genome sequence of Clostridium phytofermentans ISDg.</title>
        <authorList>
            <person name="Leschine S.B."/>
            <person name="Warnick T.A."/>
            <person name="Blanchard J.L."/>
            <person name="Schnell D.J."/>
            <person name="Petit E.L."/>
            <person name="LaTouf W.G."/>
            <person name="Copeland A."/>
            <person name="Lucas S."/>
            <person name="Lapidus A."/>
            <person name="Barry K."/>
            <person name="Glavina del Rio T."/>
            <person name="Dalin E."/>
            <person name="Tice H."/>
            <person name="Pitluck S."/>
            <person name="Kiss H."/>
            <person name="Brettin T."/>
            <person name="Bruce D."/>
            <person name="Detter J.C."/>
            <person name="Han C."/>
            <person name="Kuske C."/>
            <person name="Schmutz J."/>
            <person name="Larimer F."/>
            <person name="Land M."/>
            <person name="Hauser L."/>
            <person name="Kyrpides N."/>
            <person name="Kim E.A."/>
            <person name="Richardson P."/>
        </authorList>
    </citation>
    <scope>NUCLEOTIDE SEQUENCE [LARGE SCALE GENOMIC DNA]</scope>
    <source>
        <strain evidence="4">ATCC 700394 / DSM 18823 / ISDg</strain>
    </source>
</reference>
<dbReference type="RefSeq" id="WP_012198628.1">
    <property type="nucleotide sequence ID" value="NC_010001.1"/>
</dbReference>
<evidence type="ECO:0000259" key="2">
    <source>
        <dbReference type="Pfam" id="PF07331"/>
    </source>
</evidence>
<keyword evidence="4" id="KW-1185">Reference proteome</keyword>
<dbReference type="eggNOG" id="ENOG503496U">
    <property type="taxonomic scope" value="Bacteria"/>
</dbReference>
<gene>
    <name evidence="3" type="ordered locus">Cphy_0597</name>
</gene>
<organism evidence="3 4">
    <name type="scientific">Lachnoclostridium phytofermentans (strain ATCC 700394 / DSM 18823 / ISDg)</name>
    <name type="common">Clostridium phytofermentans</name>
    <dbReference type="NCBI Taxonomy" id="357809"/>
    <lineage>
        <taxon>Bacteria</taxon>
        <taxon>Bacillati</taxon>
        <taxon>Bacillota</taxon>
        <taxon>Clostridia</taxon>
        <taxon>Lachnospirales</taxon>
        <taxon>Lachnospiraceae</taxon>
    </lineage>
</organism>
<feature type="transmembrane region" description="Helical" evidence="1">
    <location>
        <begin position="135"/>
        <end position="154"/>
    </location>
</feature>
<keyword evidence="1" id="KW-0472">Membrane</keyword>
<accession>A9KIY5</accession>
<dbReference type="EMBL" id="CP000885">
    <property type="protein sequence ID" value="ABX40984.1"/>
    <property type="molecule type" value="Genomic_DNA"/>
</dbReference>
<name>A9KIY5_LACP7</name>
<evidence type="ECO:0000256" key="1">
    <source>
        <dbReference type="SAM" id="Phobius"/>
    </source>
</evidence>
<keyword evidence="1" id="KW-1133">Transmembrane helix</keyword>
<feature type="transmembrane region" description="Helical" evidence="1">
    <location>
        <begin position="42"/>
        <end position="64"/>
    </location>
</feature>
<dbReference type="Proteomes" id="UP000000370">
    <property type="component" value="Chromosome"/>
</dbReference>
<sequence length="159" mass="17684">MKNIKQFDFLTSIILMAASIYVIVSGFGIYKKAGEPMYVSPGLLPIILGFAMILCCIFLMISSLKGSSIKSRINELKEWFSANYKEHTIISMIVGTIIMGIYTFVLLSIFPFWLASIIFIAFLMIYLNAASLVKILLTSIGAVGGIILIFQIIFRIPLP</sequence>
<dbReference type="Pfam" id="PF07331">
    <property type="entry name" value="TctB"/>
    <property type="match status" value="1"/>
</dbReference>
<feature type="domain" description="DUF1468" evidence="2">
    <location>
        <begin position="11"/>
        <end position="159"/>
    </location>
</feature>
<dbReference type="KEGG" id="cpy:Cphy_0597"/>
<evidence type="ECO:0000313" key="3">
    <source>
        <dbReference type="EMBL" id="ABX40984.1"/>
    </source>
</evidence>
<evidence type="ECO:0000313" key="4">
    <source>
        <dbReference type="Proteomes" id="UP000000370"/>
    </source>
</evidence>
<dbReference type="AlphaFoldDB" id="A9KIY5"/>
<feature type="transmembrane region" description="Helical" evidence="1">
    <location>
        <begin position="7"/>
        <end position="30"/>
    </location>
</feature>